<feature type="binding site" evidence="8">
    <location>
        <position position="178"/>
    </location>
    <ligand>
        <name>3-phosphoshikimate</name>
        <dbReference type="ChEBI" id="CHEBI:145989"/>
    </ligand>
</feature>
<evidence type="ECO:0000313" key="12">
    <source>
        <dbReference type="Proteomes" id="UP000295560"/>
    </source>
</evidence>
<dbReference type="UniPathway" id="UPA00053">
    <property type="reaction ID" value="UER00089"/>
</dbReference>
<evidence type="ECO:0000256" key="6">
    <source>
        <dbReference type="ARBA" id="ARBA00023141"/>
    </source>
</evidence>
<comment type="caution">
    <text evidence="11">The sequence shown here is derived from an EMBL/GenBank/DDBJ whole genome shotgun (WGS) entry which is preliminary data.</text>
</comment>
<dbReference type="AlphaFoldDB" id="A0A4R1HIA3"/>
<feature type="binding site" evidence="8">
    <location>
        <position position="132"/>
    </location>
    <ligand>
        <name>phosphoenolpyruvate</name>
        <dbReference type="ChEBI" id="CHEBI:58702"/>
    </ligand>
</feature>
<feature type="region of interest" description="Disordered" evidence="9">
    <location>
        <begin position="1"/>
        <end position="24"/>
    </location>
</feature>
<dbReference type="GO" id="GO:0003866">
    <property type="term" value="F:3-phosphoshikimate 1-carboxyvinyltransferase activity"/>
    <property type="evidence" value="ECO:0007669"/>
    <property type="project" value="UniProtKB-UniRule"/>
</dbReference>
<feature type="binding site" evidence="8">
    <location>
        <position position="33"/>
    </location>
    <ligand>
        <name>phosphoenolpyruvate</name>
        <dbReference type="ChEBI" id="CHEBI:58702"/>
    </ligand>
</feature>
<evidence type="ECO:0000256" key="7">
    <source>
        <dbReference type="ARBA" id="ARBA00044633"/>
    </source>
</evidence>
<comment type="catalytic activity">
    <reaction evidence="7">
        <text>3-phosphoshikimate + phosphoenolpyruvate = 5-O-(1-carboxyvinyl)-3-phosphoshikimate + phosphate</text>
        <dbReference type="Rhea" id="RHEA:21256"/>
        <dbReference type="ChEBI" id="CHEBI:43474"/>
        <dbReference type="ChEBI" id="CHEBI:57701"/>
        <dbReference type="ChEBI" id="CHEBI:58702"/>
        <dbReference type="ChEBI" id="CHEBI:145989"/>
        <dbReference type="EC" id="2.5.1.19"/>
    </reaction>
    <physiologicalReaction direction="left-to-right" evidence="7">
        <dbReference type="Rhea" id="RHEA:21257"/>
    </physiologicalReaction>
</comment>
<comment type="pathway">
    <text evidence="1 8">Metabolic intermediate biosynthesis; chorismate biosynthesis; chorismate from D-erythrose 4-phosphate and phosphoenolpyruvate: step 6/7.</text>
</comment>
<feature type="active site" description="Proton acceptor" evidence="8">
    <location>
        <position position="324"/>
    </location>
</feature>
<accession>A0A4R1HIA3</accession>
<dbReference type="HAMAP" id="MF_00210">
    <property type="entry name" value="EPSP_synth"/>
    <property type="match status" value="1"/>
</dbReference>
<protein>
    <recommendedName>
        <fullName evidence="8">3-phosphoshikimate 1-carboxyvinyltransferase</fullName>
        <ecNumber evidence="8">2.5.1.19</ecNumber>
    </recommendedName>
    <alternativeName>
        <fullName evidence="8">5-enolpyruvylshikimate-3-phosphate synthase</fullName>
        <shortName evidence="8">EPSP synthase</shortName>
        <shortName evidence="8">EPSPS</shortName>
    </alternativeName>
</protein>
<dbReference type="RefSeq" id="WP_132429405.1">
    <property type="nucleotide sequence ID" value="NZ_SMFZ01000002.1"/>
</dbReference>
<dbReference type="Gene3D" id="3.65.10.10">
    <property type="entry name" value="Enolpyruvate transferase domain"/>
    <property type="match status" value="2"/>
</dbReference>
<feature type="binding site" evidence="8">
    <location>
        <position position="351"/>
    </location>
    <ligand>
        <name>3-phosphoshikimate</name>
        <dbReference type="ChEBI" id="CHEBI:145989"/>
    </ligand>
</feature>
<keyword evidence="12" id="KW-1185">Reference proteome</keyword>
<feature type="binding site" evidence="8">
    <location>
        <position position="104"/>
    </location>
    <ligand>
        <name>phosphoenolpyruvate</name>
        <dbReference type="ChEBI" id="CHEBI:58702"/>
    </ligand>
</feature>
<feature type="binding site" evidence="8">
    <location>
        <position position="38"/>
    </location>
    <ligand>
        <name>3-phosphoshikimate</name>
        <dbReference type="ChEBI" id="CHEBI:145989"/>
    </ligand>
</feature>
<evidence type="ECO:0000256" key="5">
    <source>
        <dbReference type="ARBA" id="ARBA00022679"/>
    </source>
</evidence>
<dbReference type="FunFam" id="3.65.10.10:FF:000011">
    <property type="entry name" value="3-phosphoshikimate 1-carboxyvinyltransferase"/>
    <property type="match status" value="1"/>
</dbReference>
<keyword evidence="3 8" id="KW-0963">Cytoplasm</keyword>
<name>A0A4R1HIA3_PSEEN</name>
<feature type="binding site" evidence="8">
    <location>
        <position position="399"/>
    </location>
    <ligand>
        <name>phosphoenolpyruvate</name>
        <dbReference type="ChEBI" id="CHEBI:58702"/>
    </ligand>
</feature>
<dbReference type="InterPro" id="IPR023193">
    <property type="entry name" value="EPSP_synthase_CS"/>
</dbReference>
<feature type="binding site" evidence="8">
    <location>
        <position position="178"/>
    </location>
    <ligand>
        <name>phosphoenolpyruvate</name>
        <dbReference type="ChEBI" id="CHEBI:58702"/>
    </ligand>
</feature>
<sequence length="439" mass="44669">MRDDGRVTDPAAGWPAPTAPGPVRGTVAVPGSKSLTNRALLLAGLSGGDCLVAGAPASRDTSLMTGALAALGVPVTVDGEDVRIGAHDGLRGGSPAEIDCGLAGTVMRFVPPAAALARGDVRFDGDPRARERPLDVVLTALRSLGAEIDPADALPFLMHGTGSVRGGEVTVDASASSQFVSGLLLSAAGYDRGVTVRHDGKPVPSLPHIDMTVALLRAAGVDVEDRTTGAGPDTWRVHPGPVAARDWTIEPDLSNAAVFLGAAVVTGGSVTVRGWPEGTTQPGTDVLPVLSELGADVAVGPDGLTVTGPDRISGVDVDLHDAGELAPTVAALAALADGPSRLRGIGHLRGHETDRIAALAAEINAMGGAVTETEDGLEITPRALVPDPDRPWRAYADHRMATAGALVGLRVPGVVVDDVRCTDKTIPDFPGRWAALLGV</sequence>
<dbReference type="Pfam" id="PF00275">
    <property type="entry name" value="EPSP_synthase"/>
    <property type="match status" value="1"/>
</dbReference>
<dbReference type="InterPro" id="IPR001986">
    <property type="entry name" value="Enolpyruvate_Tfrase_dom"/>
</dbReference>
<dbReference type="GO" id="GO:0005737">
    <property type="term" value="C:cytoplasm"/>
    <property type="evidence" value="ECO:0007669"/>
    <property type="project" value="UniProtKB-SubCell"/>
</dbReference>
<comment type="function">
    <text evidence="8">Catalyzes the transfer of the enolpyruvyl moiety of phosphoenolpyruvate (PEP) to the 5-hydroxyl of shikimate-3-phosphate (S3P) to produce enolpyruvyl shikimate-3-phosphate and inorganic phosphate.</text>
</comment>
<dbReference type="FunFam" id="3.65.10.10:FF:000010">
    <property type="entry name" value="3-phosphoshikimate 1-carboxyvinyltransferase"/>
    <property type="match status" value="1"/>
</dbReference>
<evidence type="ECO:0000313" key="11">
    <source>
        <dbReference type="EMBL" id="TCK20583.1"/>
    </source>
</evidence>
<keyword evidence="5 8" id="KW-0808">Transferase</keyword>
<dbReference type="NCBIfam" id="TIGR01356">
    <property type="entry name" value="aroA"/>
    <property type="match status" value="1"/>
</dbReference>
<reference evidence="11 12" key="1">
    <citation type="submission" date="2019-03" db="EMBL/GenBank/DDBJ databases">
        <title>Sequencing the genomes of 1000 actinobacteria strains.</title>
        <authorList>
            <person name="Klenk H.-P."/>
        </authorList>
    </citation>
    <scope>NUCLEOTIDE SEQUENCE [LARGE SCALE GENOMIC DNA]</scope>
    <source>
        <strain evidence="11 12">DSM 44969</strain>
    </source>
</reference>
<comment type="caution">
    <text evidence="8">Lacks conserved residue(s) required for the propagation of feature annotation.</text>
</comment>
<feature type="binding site" evidence="8">
    <location>
        <position position="324"/>
    </location>
    <ligand>
        <name>3-phosphoshikimate</name>
        <dbReference type="ChEBI" id="CHEBI:145989"/>
    </ligand>
</feature>
<feature type="binding site" evidence="8">
    <location>
        <position position="205"/>
    </location>
    <ligand>
        <name>3-phosphoshikimate</name>
        <dbReference type="ChEBI" id="CHEBI:145989"/>
    </ligand>
</feature>
<dbReference type="PROSITE" id="PS00104">
    <property type="entry name" value="EPSP_SYNTHASE_1"/>
    <property type="match status" value="1"/>
</dbReference>
<dbReference type="InterPro" id="IPR006264">
    <property type="entry name" value="EPSP_synthase"/>
</dbReference>
<dbReference type="GO" id="GO:0009423">
    <property type="term" value="P:chorismate biosynthetic process"/>
    <property type="evidence" value="ECO:0007669"/>
    <property type="project" value="UniProtKB-UniRule"/>
</dbReference>
<keyword evidence="4 8" id="KW-0028">Amino-acid biosynthesis</keyword>
<organism evidence="11 12">
    <name type="scientific">Pseudonocardia endophytica</name>
    <dbReference type="NCBI Taxonomy" id="401976"/>
    <lineage>
        <taxon>Bacteria</taxon>
        <taxon>Bacillati</taxon>
        <taxon>Actinomycetota</taxon>
        <taxon>Actinomycetes</taxon>
        <taxon>Pseudonocardiales</taxon>
        <taxon>Pseudonocardiaceae</taxon>
        <taxon>Pseudonocardia</taxon>
    </lineage>
</organism>
<comment type="similarity">
    <text evidence="2 8">Belongs to the EPSP synthase family.</text>
</comment>
<feature type="binding site" evidence="8">
    <location>
        <position position="33"/>
    </location>
    <ligand>
        <name>3-phosphoshikimate</name>
        <dbReference type="ChEBI" id="CHEBI:145989"/>
    </ligand>
</feature>
<dbReference type="GO" id="GO:0008652">
    <property type="term" value="P:amino acid biosynthetic process"/>
    <property type="evidence" value="ECO:0007669"/>
    <property type="project" value="UniProtKB-KW"/>
</dbReference>
<dbReference type="EC" id="2.5.1.19" evidence="8"/>
<dbReference type="CDD" id="cd01556">
    <property type="entry name" value="EPSP_synthase"/>
    <property type="match status" value="1"/>
</dbReference>
<dbReference type="InterPro" id="IPR013792">
    <property type="entry name" value="RNA3'P_cycl/enolpyr_Trfase_a/b"/>
</dbReference>
<feature type="binding site" evidence="8">
    <location>
        <position position="176"/>
    </location>
    <ligand>
        <name>3-phosphoshikimate</name>
        <dbReference type="ChEBI" id="CHEBI:145989"/>
    </ligand>
</feature>
<dbReference type="Proteomes" id="UP000295560">
    <property type="component" value="Unassembled WGS sequence"/>
</dbReference>
<evidence type="ECO:0000256" key="2">
    <source>
        <dbReference type="ARBA" id="ARBA00009948"/>
    </source>
</evidence>
<dbReference type="PIRSF" id="PIRSF000505">
    <property type="entry name" value="EPSPS"/>
    <property type="match status" value="1"/>
</dbReference>
<proteinExistence type="inferred from homology"/>
<feature type="domain" description="Enolpyruvate transferase" evidence="10">
    <location>
        <begin position="18"/>
        <end position="431"/>
    </location>
</feature>
<evidence type="ECO:0000256" key="8">
    <source>
        <dbReference type="HAMAP-Rule" id="MF_00210"/>
    </source>
</evidence>
<evidence type="ECO:0000256" key="4">
    <source>
        <dbReference type="ARBA" id="ARBA00022605"/>
    </source>
</evidence>
<evidence type="ECO:0000259" key="10">
    <source>
        <dbReference type="Pfam" id="PF00275"/>
    </source>
</evidence>
<dbReference type="PROSITE" id="PS00885">
    <property type="entry name" value="EPSP_SYNTHASE_2"/>
    <property type="match status" value="1"/>
</dbReference>
<feature type="binding site" evidence="8">
    <location>
        <position position="424"/>
    </location>
    <ligand>
        <name>phosphoenolpyruvate</name>
        <dbReference type="ChEBI" id="CHEBI:58702"/>
    </ligand>
</feature>
<comment type="subcellular location">
    <subcellularLocation>
        <location evidence="8">Cytoplasm</location>
    </subcellularLocation>
</comment>
<dbReference type="GO" id="GO:0009073">
    <property type="term" value="P:aromatic amino acid family biosynthetic process"/>
    <property type="evidence" value="ECO:0007669"/>
    <property type="project" value="UniProtKB-KW"/>
</dbReference>
<evidence type="ECO:0000256" key="9">
    <source>
        <dbReference type="SAM" id="MobiDB-lite"/>
    </source>
</evidence>
<dbReference type="PANTHER" id="PTHR21090">
    <property type="entry name" value="AROM/DEHYDROQUINATE SYNTHASE"/>
    <property type="match status" value="1"/>
</dbReference>
<dbReference type="OrthoDB" id="9809920at2"/>
<gene>
    <name evidence="8" type="primary">aroA</name>
    <name evidence="11" type="ORF">EV378_4544</name>
</gene>
<comment type="subunit">
    <text evidence="8">Monomer.</text>
</comment>
<dbReference type="SUPFAM" id="SSF55205">
    <property type="entry name" value="EPT/RTPC-like"/>
    <property type="match status" value="1"/>
</dbReference>
<dbReference type="InterPro" id="IPR036968">
    <property type="entry name" value="Enolpyruvate_Tfrase_sf"/>
</dbReference>
<evidence type="ECO:0000256" key="1">
    <source>
        <dbReference type="ARBA" id="ARBA00004811"/>
    </source>
</evidence>
<feature type="binding site" evidence="8">
    <location>
        <position position="34"/>
    </location>
    <ligand>
        <name>3-phosphoshikimate</name>
        <dbReference type="ChEBI" id="CHEBI:145989"/>
    </ligand>
</feature>
<feature type="binding site" evidence="8">
    <location>
        <position position="355"/>
    </location>
    <ligand>
        <name>phosphoenolpyruvate</name>
        <dbReference type="ChEBI" id="CHEBI:58702"/>
    </ligand>
</feature>
<dbReference type="PANTHER" id="PTHR21090:SF5">
    <property type="entry name" value="PENTAFUNCTIONAL AROM POLYPEPTIDE"/>
    <property type="match status" value="1"/>
</dbReference>
<evidence type="ECO:0000256" key="3">
    <source>
        <dbReference type="ARBA" id="ARBA00022490"/>
    </source>
</evidence>
<keyword evidence="6 8" id="KW-0057">Aromatic amino acid biosynthesis</keyword>
<dbReference type="EMBL" id="SMFZ01000002">
    <property type="protein sequence ID" value="TCK20583.1"/>
    <property type="molecule type" value="Genomic_DNA"/>
</dbReference>
<feature type="binding site" evidence="8">
    <location>
        <position position="177"/>
    </location>
    <ligand>
        <name>3-phosphoshikimate</name>
        <dbReference type="ChEBI" id="CHEBI:145989"/>
    </ligand>
</feature>